<dbReference type="InterPro" id="IPR050487">
    <property type="entry name" value="FtsQ_DivIB"/>
</dbReference>
<comment type="caution">
    <text evidence="11">The sequence shown here is derived from an EMBL/GenBank/DDBJ whole genome shotgun (WGS) entry which is preliminary data.</text>
</comment>
<feature type="domain" description="POTRA" evidence="10">
    <location>
        <begin position="62"/>
        <end position="129"/>
    </location>
</feature>
<keyword evidence="12" id="KW-1185">Reference proteome</keyword>
<gene>
    <name evidence="11" type="ORF">NITHO_310010</name>
</gene>
<evidence type="ECO:0000313" key="12">
    <source>
        <dbReference type="Proteomes" id="UP000004221"/>
    </source>
</evidence>
<dbReference type="Pfam" id="PF08478">
    <property type="entry name" value="POTRA_1"/>
    <property type="match status" value="1"/>
</dbReference>
<accession>I4EHF5</accession>
<dbReference type="RefSeq" id="WP_008478021.1">
    <property type="nucleotide sequence ID" value="NZ_CAGS01000235.1"/>
</dbReference>
<evidence type="ECO:0000256" key="7">
    <source>
        <dbReference type="ARBA" id="ARBA00023306"/>
    </source>
</evidence>
<dbReference type="Gene3D" id="3.10.20.310">
    <property type="entry name" value="membrane protein fhac"/>
    <property type="match status" value="1"/>
</dbReference>
<dbReference type="GO" id="GO:0005886">
    <property type="term" value="C:plasma membrane"/>
    <property type="evidence" value="ECO:0007669"/>
    <property type="project" value="TreeGrafter"/>
</dbReference>
<sequence>MIARFRRSKDHRGADQPQKTPRRGSRLGGLLRRIIASGRLPAFLLSVGLAVIAFGFLFSQDFVVRTVIVQGNTLALADSIVKTSDALDQQIFRIDTQAVARRVAALPAVASVEVSAELPDRLIIRVHERAPVVIWQTGDQAMLVDQHGWVLANAGDQTLPRVLQTGGDSPVVGSRIEPEVIQAVLAVSQRLGPQLMTLEYDHTSGITANFSDGHIVLLGTPNQIPVKLNVLDAAMAIQDQWHRLDLREPDRPAYK</sequence>
<evidence type="ECO:0000256" key="6">
    <source>
        <dbReference type="ARBA" id="ARBA00023136"/>
    </source>
</evidence>
<dbReference type="Proteomes" id="UP000004221">
    <property type="component" value="Unassembled WGS sequence"/>
</dbReference>
<evidence type="ECO:0000256" key="9">
    <source>
        <dbReference type="SAM" id="Phobius"/>
    </source>
</evidence>
<proteinExistence type="predicted"/>
<keyword evidence="4 9" id="KW-0812">Transmembrane</keyword>
<keyword evidence="7" id="KW-0131">Cell cycle</keyword>
<evidence type="ECO:0000256" key="1">
    <source>
        <dbReference type="ARBA" id="ARBA00004370"/>
    </source>
</evidence>
<dbReference type="Pfam" id="PF03799">
    <property type="entry name" value="FtsQ_DivIB_C"/>
    <property type="match status" value="1"/>
</dbReference>
<comment type="subcellular location">
    <subcellularLocation>
        <location evidence="1">Membrane</location>
    </subcellularLocation>
</comment>
<keyword evidence="5 9" id="KW-1133">Transmembrane helix</keyword>
<dbReference type="EMBL" id="CAGS01000235">
    <property type="protein sequence ID" value="CCF84117.1"/>
    <property type="molecule type" value="Genomic_DNA"/>
</dbReference>
<evidence type="ECO:0000256" key="5">
    <source>
        <dbReference type="ARBA" id="ARBA00022989"/>
    </source>
</evidence>
<protein>
    <submittedName>
        <fullName evidence="11">Polypeptide-transport-associated domain protein FtsQ-type</fullName>
    </submittedName>
</protein>
<feature type="region of interest" description="Disordered" evidence="8">
    <location>
        <begin position="1"/>
        <end position="25"/>
    </location>
</feature>
<dbReference type="InterPro" id="IPR013685">
    <property type="entry name" value="POTRA_FtsQ_type"/>
</dbReference>
<keyword evidence="3" id="KW-0132">Cell division</keyword>
<dbReference type="PANTHER" id="PTHR37820:SF1">
    <property type="entry name" value="CELL DIVISION PROTEIN FTSQ"/>
    <property type="match status" value="1"/>
</dbReference>
<reference evidence="11 12" key="1">
    <citation type="journal article" date="2012" name="ISME J.">
        <title>Nitrification expanded: discovery, physiology and genomics of a nitrite-oxidizing bacterium from the phylum Chloroflexi.</title>
        <authorList>
            <person name="Sorokin D.Y."/>
            <person name="Lucker S."/>
            <person name="Vejmelkova D."/>
            <person name="Kostrikina N.A."/>
            <person name="Kleerebezem R."/>
            <person name="Rijpstra W.I."/>
            <person name="Damste J.S."/>
            <person name="Le Paslier D."/>
            <person name="Muyzer G."/>
            <person name="Wagner M."/>
            <person name="van Loosdrecht M.C."/>
            <person name="Daims H."/>
        </authorList>
    </citation>
    <scope>NUCLEOTIDE SEQUENCE [LARGE SCALE GENOMIC DNA]</scope>
    <source>
        <strain evidence="12">none</strain>
    </source>
</reference>
<evidence type="ECO:0000256" key="8">
    <source>
        <dbReference type="SAM" id="MobiDB-lite"/>
    </source>
</evidence>
<dbReference type="InterPro" id="IPR034746">
    <property type="entry name" value="POTRA"/>
</dbReference>
<dbReference type="OrthoDB" id="164568at2"/>
<feature type="compositionally biased region" description="Basic residues" evidence="8">
    <location>
        <begin position="1"/>
        <end position="10"/>
    </location>
</feature>
<evidence type="ECO:0000256" key="4">
    <source>
        <dbReference type="ARBA" id="ARBA00022692"/>
    </source>
</evidence>
<evidence type="ECO:0000313" key="11">
    <source>
        <dbReference type="EMBL" id="CCF84117.1"/>
    </source>
</evidence>
<evidence type="ECO:0000256" key="3">
    <source>
        <dbReference type="ARBA" id="ARBA00022618"/>
    </source>
</evidence>
<evidence type="ECO:0000256" key="2">
    <source>
        <dbReference type="ARBA" id="ARBA00022475"/>
    </source>
</evidence>
<keyword evidence="2" id="KW-1003">Cell membrane</keyword>
<evidence type="ECO:0000259" key="10">
    <source>
        <dbReference type="PROSITE" id="PS51779"/>
    </source>
</evidence>
<organism evidence="11 12">
    <name type="scientific">Nitrolancea hollandica Lb</name>
    <dbReference type="NCBI Taxonomy" id="1129897"/>
    <lineage>
        <taxon>Bacteria</taxon>
        <taxon>Pseudomonadati</taxon>
        <taxon>Thermomicrobiota</taxon>
        <taxon>Thermomicrobia</taxon>
        <taxon>Sphaerobacterales</taxon>
        <taxon>Sphaerobacterineae</taxon>
        <taxon>Sphaerobacteraceae</taxon>
        <taxon>Nitrolancea</taxon>
    </lineage>
</organism>
<keyword evidence="6 9" id="KW-0472">Membrane</keyword>
<name>I4EHF5_9BACT</name>
<dbReference type="GO" id="GO:0051301">
    <property type="term" value="P:cell division"/>
    <property type="evidence" value="ECO:0007669"/>
    <property type="project" value="UniProtKB-KW"/>
</dbReference>
<feature type="transmembrane region" description="Helical" evidence="9">
    <location>
        <begin position="40"/>
        <end position="58"/>
    </location>
</feature>
<dbReference type="AlphaFoldDB" id="I4EHF5"/>
<dbReference type="PANTHER" id="PTHR37820">
    <property type="entry name" value="CELL DIVISION PROTEIN DIVIB"/>
    <property type="match status" value="1"/>
</dbReference>
<dbReference type="InterPro" id="IPR005548">
    <property type="entry name" value="Cell_div_FtsQ/DivIB_C"/>
</dbReference>
<dbReference type="PROSITE" id="PS51779">
    <property type="entry name" value="POTRA"/>
    <property type="match status" value="1"/>
</dbReference>